<feature type="region of interest" description="Disordered" evidence="14">
    <location>
        <begin position="1"/>
        <end position="43"/>
    </location>
</feature>
<dbReference type="GO" id="GO:0000166">
    <property type="term" value="F:nucleotide binding"/>
    <property type="evidence" value="ECO:0007669"/>
    <property type="project" value="UniProtKB-KW"/>
</dbReference>
<keyword evidence="9" id="KW-1015">Disulfide bond</keyword>
<comment type="cofactor">
    <cofactor evidence="1 13">
        <name>adenosylcob(III)alamin</name>
        <dbReference type="ChEBI" id="CHEBI:18408"/>
    </cofactor>
</comment>
<comment type="caution">
    <text evidence="18">The sequence shown here is derived from an EMBL/GenBank/DDBJ whole genome shotgun (WGS) entry which is preliminary data.</text>
</comment>
<feature type="compositionally biased region" description="Polar residues" evidence="14">
    <location>
        <begin position="1"/>
        <end position="13"/>
    </location>
</feature>
<feature type="domain" description="Ribonucleotide reductase large subunit C-terminal" evidence="15">
    <location>
        <begin position="183"/>
        <end position="718"/>
    </location>
</feature>
<dbReference type="GO" id="GO:0050897">
    <property type="term" value="F:cobalt ion binding"/>
    <property type="evidence" value="ECO:0007669"/>
    <property type="project" value="InterPro"/>
</dbReference>
<dbReference type="EMBL" id="JAGSOH010000099">
    <property type="protein sequence ID" value="MBR7829778.1"/>
    <property type="molecule type" value="Genomic_DNA"/>
</dbReference>
<sequence length="1012" mass="109122">MTETISSGTTPRRSSGKKGAAVPNQSSGKKTAAKAPAAAKVGQPGHGLRIERVYTTAGVHPYDAVNWESRDVVMTNWRDGSVNFEQRGVEFPDFWSVNAANIVTTKYFRGALGTPQRETSLRQVVDRVVQTYRKAGQEHGYFAGDEDAEIFEHELTHMLIHQVFSFNSPVWFNVGTASPQQVSACFILSVDDTMDSILNWYREEGLIFKGGSGAGLNLSRIRSSKELLSSGGNASGPVSFMRGADASAGTIKSGGATRRAAKMVVLDVDHPDIREFVQTKAREEDKIRVLRDAGFDMDLGGADITSVQYQNANNSVRVNDEFMRAYEQGAEYGLTARSDGSVIDTVDAKDLFRQIATAAWECADPGLQYDDVINDWHTNPNTGRITASNPCSEYLSLDNSSCNLASLNLLKFLKDDDTFDHGLFTKAVELVITAMDISICFADFPTEAIGQTTRDFRQLGIGYANLGALLMATGHAYDSEGGRAIAAAITALMTGTAYRRSAELAGIVGPYNGFAVNAEPHARVMRKHAEATGQVHTLEEFDKAILDAAKAEWADCLEIGAVNGWRNAQASVLAPTGTIGFMMDCDTTGVEPDLALVKFKKLVGGGSMQIVNNTVPRALHRLGYPEEQVEAIVAYIAEHGHVVGAPALRPEHYEVFDCAMGERSIAPMGHVLMMAAIQPFISGSISKTVNLPESATVEDIERIYYEGWKLGLKALAVYRDNCKVGQPLQDAKGAKKEAAAKEAAEKDRLRRAQQGIGGTEYEAAAESVVAQVAPVVQTVIERRPTRKRLPKSRTGSTTSFSVGGAEGYMIANSYPDDGLGEVFLKMAKQGSTLAGMMDAFSIAISVGLQYGVPLETYVSKFTNMRFEPAGLTEDPDVRMAQSILDYIFRRLALDFLPFDVRADYGIYSAAERQRQLETGSYLPADADTDFTELAQSAPIERHAPSKAEPEAEAPAAAAQPAPTSAAHSSMELLEAKLGHAADAPLCANCGTKMRPAGSCYVCEGCGSTSGCS</sequence>
<evidence type="ECO:0000256" key="7">
    <source>
        <dbReference type="ARBA" id="ARBA00022741"/>
    </source>
</evidence>
<feature type="domain" description="Ribonucleotide reductase class II vitamin B12-dependent N-terminal" evidence="16">
    <location>
        <begin position="72"/>
        <end position="162"/>
    </location>
</feature>
<evidence type="ECO:0000256" key="2">
    <source>
        <dbReference type="ARBA" id="ARBA00007405"/>
    </source>
</evidence>
<dbReference type="InterPro" id="IPR050862">
    <property type="entry name" value="RdRp_reductase_class-2"/>
</dbReference>
<keyword evidence="19" id="KW-1185">Reference proteome</keyword>
<evidence type="ECO:0000256" key="1">
    <source>
        <dbReference type="ARBA" id="ARBA00001922"/>
    </source>
</evidence>
<feature type="compositionally biased region" description="Low complexity" evidence="14">
    <location>
        <begin position="29"/>
        <end position="40"/>
    </location>
</feature>
<name>A0A941EFH9_9ACTN</name>
<dbReference type="PANTHER" id="PTHR43371">
    <property type="entry name" value="VITAMIN B12-DEPENDENT RIBONUCLEOTIDE REDUCTASE"/>
    <property type="match status" value="1"/>
</dbReference>
<keyword evidence="6 13" id="KW-0237">DNA synthesis</keyword>
<keyword evidence="8 13" id="KW-0560">Oxidoreductase</keyword>
<feature type="region of interest" description="Disordered" evidence="14">
    <location>
        <begin position="941"/>
        <end position="968"/>
    </location>
</feature>
<protein>
    <recommendedName>
        <fullName evidence="4 13">Vitamin B12-dependent ribonucleotide reductase</fullName>
        <ecNumber evidence="3 13">1.17.4.1</ecNumber>
    </recommendedName>
</protein>
<evidence type="ECO:0000313" key="19">
    <source>
        <dbReference type="Proteomes" id="UP000676325"/>
    </source>
</evidence>
<dbReference type="Gene3D" id="3.20.70.20">
    <property type="match status" value="1"/>
</dbReference>
<dbReference type="FunFam" id="3.20.70.20:FF:000007">
    <property type="entry name" value="Vitamin B12-dependent ribonucleotide reductase"/>
    <property type="match status" value="1"/>
</dbReference>
<proteinExistence type="inferred from homology"/>
<dbReference type="Proteomes" id="UP000676325">
    <property type="component" value="Unassembled WGS sequence"/>
</dbReference>
<dbReference type="InterPro" id="IPR013344">
    <property type="entry name" value="RNR_NrdJ/NrdZ"/>
</dbReference>
<dbReference type="PANTHER" id="PTHR43371:SF1">
    <property type="entry name" value="RIBONUCLEOSIDE-DIPHOSPHATE REDUCTASE"/>
    <property type="match status" value="1"/>
</dbReference>
<dbReference type="SUPFAM" id="SSF51998">
    <property type="entry name" value="PFL-like glycyl radical enzymes"/>
    <property type="match status" value="1"/>
</dbReference>
<dbReference type="EC" id="1.17.4.1" evidence="3 13"/>
<evidence type="ECO:0000259" key="17">
    <source>
        <dbReference type="Pfam" id="PF12637"/>
    </source>
</evidence>
<evidence type="ECO:0000256" key="11">
    <source>
        <dbReference type="ARBA" id="ARBA00025437"/>
    </source>
</evidence>
<feature type="domain" description="TSCPD" evidence="17">
    <location>
        <begin position="789"/>
        <end position="893"/>
    </location>
</feature>
<dbReference type="NCBIfam" id="NF005122">
    <property type="entry name" value="PRK06556.1"/>
    <property type="match status" value="1"/>
</dbReference>
<organism evidence="18 19">
    <name type="scientific">Actinospica acidithermotolerans</name>
    <dbReference type="NCBI Taxonomy" id="2828514"/>
    <lineage>
        <taxon>Bacteria</taxon>
        <taxon>Bacillati</taxon>
        <taxon>Actinomycetota</taxon>
        <taxon>Actinomycetes</taxon>
        <taxon>Catenulisporales</taxon>
        <taxon>Actinospicaceae</taxon>
        <taxon>Actinospica</taxon>
    </lineage>
</organism>
<comment type="similarity">
    <text evidence="2 13">Belongs to the ribonucleoside diphosphate reductase class-2 family.</text>
</comment>
<evidence type="ECO:0000256" key="5">
    <source>
        <dbReference type="ARBA" id="ARBA00022628"/>
    </source>
</evidence>
<evidence type="ECO:0000256" key="8">
    <source>
        <dbReference type="ARBA" id="ARBA00023002"/>
    </source>
</evidence>
<dbReference type="GO" id="GO:0071897">
    <property type="term" value="P:DNA biosynthetic process"/>
    <property type="evidence" value="ECO:0007669"/>
    <property type="project" value="UniProtKB-KW"/>
</dbReference>
<evidence type="ECO:0000256" key="6">
    <source>
        <dbReference type="ARBA" id="ARBA00022634"/>
    </source>
</evidence>
<evidence type="ECO:0000313" key="18">
    <source>
        <dbReference type="EMBL" id="MBR7829778.1"/>
    </source>
</evidence>
<dbReference type="GO" id="GO:0004748">
    <property type="term" value="F:ribonucleoside-diphosphate reductase activity, thioredoxin disulfide as acceptor"/>
    <property type="evidence" value="ECO:0007669"/>
    <property type="project" value="UniProtKB-EC"/>
</dbReference>
<dbReference type="InterPro" id="IPR024434">
    <property type="entry name" value="TSCPD_dom"/>
</dbReference>
<dbReference type="RefSeq" id="WP_212520911.1">
    <property type="nucleotide sequence ID" value="NZ_JAGSOH010000099.1"/>
</dbReference>
<dbReference type="PRINTS" id="PR01183">
    <property type="entry name" value="RIBORDTASEM1"/>
</dbReference>
<evidence type="ECO:0000259" key="16">
    <source>
        <dbReference type="Pfam" id="PF08471"/>
    </source>
</evidence>
<keyword evidence="7 13" id="KW-0547">Nucleotide-binding</keyword>
<dbReference type="InterPro" id="IPR000788">
    <property type="entry name" value="RNR_lg_C"/>
</dbReference>
<evidence type="ECO:0000256" key="9">
    <source>
        <dbReference type="ARBA" id="ARBA00023157"/>
    </source>
</evidence>
<keyword evidence="5 13" id="KW-0846">Cobalamin</keyword>
<dbReference type="CDD" id="cd02888">
    <property type="entry name" value="RNR_II_dimer"/>
    <property type="match status" value="1"/>
</dbReference>
<evidence type="ECO:0000256" key="3">
    <source>
        <dbReference type="ARBA" id="ARBA00012274"/>
    </source>
</evidence>
<accession>A0A941EFH9</accession>
<evidence type="ECO:0000259" key="15">
    <source>
        <dbReference type="Pfam" id="PF02867"/>
    </source>
</evidence>
<dbReference type="NCBIfam" id="TIGR02504">
    <property type="entry name" value="NrdJ_Z"/>
    <property type="match status" value="1"/>
</dbReference>
<evidence type="ECO:0000256" key="12">
    <source>
        <dbReference type="ARBA" id="ARBA00047754"/>
    </source>
</evidence>
<comment type="catalytic activity">
    <reaction evidence="12 13">
        <text>a 2'-deoxyribonucleoside 5'-diphosphate + [thioredoxin]-disulfide + H2O = a ribonucleoside 5'-diphosphate + [thioredoxin]-dithiol</text>
        <dbReference type="Rhea" id="RHEA:23252"/>
        <dbReference type="Rhea" id="RHEA-COMP:10698"/>
        <dbReference type="Rhea" id="RHEA-COMP:10700"/>
        <dbReference type="ChEBI" id="CHEBI:15377"/>
        <dbReference type="ChEBI" id="CHEBI:29950"/>
        <dbReference type="ChEBI" id="CHEBI:50058"/>
        <dbReference type="ChEBI" id="CHEBI:57930"/>
        <dbReference type="ChEBI" id="CHEBI:73316"/>
        <dbReference type="EC" id="1.17.4.1"/>
    </reaction>
</comment>
<comment type="function">
    <text evidence="11 13">Catalyzes the reduction of ribonucleotides to deoxyribonucleotides. May function to provide a pool of deoxyribonucleotide precursors for DNA repair during oxygen limitation and/or for immediate growth after restoration of oxygen.</text>
</comment>
<reference evidence="18" key="1">
    <citation type="submission" date="2021-04" db="EMBL/GenBank/DDBJ databases">
        <title>Genome based classification of Actinospica acidithermotolerans sp. nov., an actinobacterium isolated from an Indonesian hot spring.</title>
        <authorList>
            <person name="Kusuma A.B."/>
            <person name="Putra K.E."/>
            <person name="Nafisah S."/>
            <person name="Loh J."/>
            <person name="Nouioui I."/>
            <person name="Goodfellow M."/>
        </authorList>
    </citation>
    <scope>NUCLEOTIDE SEQUENCE</scope>
    <source>
        <strain evidence="18">MGRD01-02</strain>
    </source>
</reference>
<dbReference type="InterPro" id="IPR013678">
    <property type="entry name" value="RNR_2_N"/>
</dbReference>
<dbReference type="GO" id="GO:0031419">
    <property type="term" value="F:cobalamin binding"/>
    <property type="evidence" value="ECO:0007669"/>
    <property type="project" value="UniProtKB-KW"/>
</dbReference>
<feature type="compositionally biased region" description="Low complexity" evidence="14">
    <location>
        <begin position="952"/>
        <end position="968"/>
    </location>
</feature>
<evidence type="ECO:0000256" key="14">
    <source>
        <dbReference type="SAM" id="MobiDB-lite"/>
    </source>
</evidence>
<evidence type="ECO:0000256" key="10">
    <source>
        <dbReference type="ARBA" id="ARBA00023285"/>
    </source>
</evidence>
<dbReference type="Pfam" id="PF08471">
    <property type="entry name" value="Ribonuc_red_2_N"/>
    <property type="match status" value="1"/>
</dbReference>
<gene>
    <name evidence="18" type="ORF">KDK95_25970</name>
</gene>
<dbReference type="Pfam" id="PF12637">
    <property type="entry name" value="TSCPD"/>
    <property type="match status" value="1"/>
</dbReference>
<evidence type="ECO:0000256" key="4">
    <source>
        <dbReference type="ARBA" id="ARBA00014409"/>
    </source>
</evidence>
<dbReference type="AlphaFoldDB" id="A0A941EFH9"/>
<evidence type="ECO:0000256" key="13">
    <source>
        <dbReference type="RuleBase" id="RU364064"/>
    </source>
</evidence>
<dbReference type="Pfam" id="PF02867">
    <property type="entry name" value="Ribonuc_red_lgC"/>
    <property type="match status" value="1"/>
</dbReference>
<keyword evidence="10 13" id="KW-0170">Cobalt</keyword>